<protein>
    <submittedName>
        <fullName evidence="2">Uncharacterized protein</fullName>
    </submittedName>
</protein>
<evidence type="ECO:0000313" key="2">
    <source>
        <dbReference type="EMBL" id="KDN81059.1"/>
    </source>
</evidence>
<name>A0A066YM94_9ACTN</name>
<dbReference type="HOGENOM" id="CLU_2752443_0_0_11"/>
<feature type="region of interest" description="Disordered" evidence="1">
    <location>
        <begin position="25"/>
        <end position="70"/>
    </location>
</feature>
<comment type="caution">
    <text evidence="2">The sequence shown here is derived from an EMBL/GenBank/DDBJ whole genome shotgun (WGS) entry which is preliminary data.</text>
</comment>
<evidence type="ECO:0000256" key="1">
    <source>
        <dbReference type="SAM" id="MobiDB-lite"/>
    </source>
</evidence>
<evidence type="ECO:0000313" key="3">
    <source>
        <dbReference type="Proteomes" id="UP000027178"/>
    </source>
</evidence>
<accession>A0A066YM94</accession>
<keyword evidence="3" id="KW-1185">Reference proteome</keyword>
<gene>
    <name evidence="2" type="ORF">KCH_71530</name>
</gene>
<reference evidence="2 3" key="1">
    <citation type="submission" date="2014-05" db="EMBL/GenBank/DDBJ databases">
        <title>Draft Genome Sequence of Kitasatospora cheerisanensis KCTC 2395.</title>
        <authorList>
            <person name="Nam D.H."/>
        </authorList>
    </citation>
    <scope>NUCLEOTIDE SEQUENCE [LARGE SCALE GENOMIC DNA]</scope>
    <source>
        <strain evidence="2 3">KCTC 2395</strain>
    </source>
</reference>
<sequence length="70" mass="7510">MALAQVEQAGVELLVQSADLAAGLRKHVGDRPTVGRDQPGKFRPQSWEGPHPSATDAANSSVTRSSPYRR</sequence>
<dbReference type="PATRIC" id="fig|1348663.4.peg.6915"/>
<organism evidence="2 3">
    <name type="scientific">Kitasatospora cheerisanensis KCTC 2395</name>
    <dbReference type="NCBI Taxonomy" id="1348663"/>
    <lineage>
        <taxon>Bacteria</taxon>
        <taxon>Bacillati</taxon>
        <taxon>Actinomycetota</taxon>
        <taxon>Actinomycetes</taxon>
        <taxon>Kitasatosporales</taxon>
        <taxon>Streptomycetaceae</taxon>
        <taxon>Kitasatospora</taxon>
    </lineage>
</organism>
<feature type="compositionally biased region" description="Polar residues" evidence="1">
    <location>
        <begin position="56"/>
        <end position="70"/>
    </location>
</feature>
<proteinExistence type="predicted"/>
<dbReference type="AlphaFoldDB" id="A0A066YM94"/>
<dbReference type="Proteomes" id="UP000027178">
    <property type="component" value="Unassembled WGS sequence"/>
</dbReference>
<dbReference type="EMBL" id="JNBY01000155">
    <property type="protein sequence ID" value="KDN81059.1"/>
    <property type="molecule type" value="Genomic_DNA"/>
</dbReference>
<feature type="compositionally biased region" description="Basic and acidic residues" evidence="1">
    <location>
        <begin position="27"/>
        <end position="40"/>
    </location>
</feature>